<keyword evidence="6" id="KW-1185">Reference proteome</keyword>
<sequence length="284" mass="30215">MEPSRAAAGVLLVLATSLACQAQAQEPHPLIGLINEFREAEESCGDGKGQTVGPLAPNEALNVQPAASGAQLQKALQAADYRPAKLQAMSVAGPGDAKTAMQALKQRYCAPLRSHEFAEIGVSRKGNTWQVLLAQPLLSPDLGDWQQVGKNILQRVNEARSKPRTCGSRSFKAAPALTWNAKLGDAALAHSRDMAAQNYFSHRAPDGSQVSDRASRAGYSWQRIGENIAAGQGSEKQVMAGWLASPGHCSNIMNPDFTEMGAAYAIEKSSAAGSYWTQVFGTPR</sequence>
<dbReference type="EMBL" id="QNTV01000001">
    <property type="protein sequence ID" value="RBA62306.1"/>
    <property type="molecule type" value="Genomic_DNA"/>
</dbReference>
<reference evidence="4 5" key="1">
    <citation type="submission" date="2018-06" db="EMBL/GenBank/DDBJ databases">
        <title>Whole genome sequencing of four bacterial strains from South Shetland trench revealing bio-synthetic gene clusters.</title>
        <authorList>
            <person name="Abdel-Mageed W.M."/>
            <person name="Lehri B."/>
            <person name="Jarmusch S.A."/>
            <person name="Miranda K."/>
            <person name="Goodfellow M."/>
            <person name="Jaspars M."/>
            <person name="Karlyshev A.V."/>
        </authorList>
    </citation>
    <scope>NUCLEOTIDE SEQUENCE [LARGE SCALE GENOMIC DNA]</scope>
    <source>
        <strain evidence="4 5">SST2</strain>
    </source>
</reference>
<accession>A0A365PZJ2</accession>
<name>A0A365PZJ2_9GAMM</name>
<dbReference type="PANTHER" id="PTHR31157:SF1">
    <property type="entry name" value="SCP DOMAIN-CONTAINING PROTEIN"/>
    <property type="match status" value="1"/>
</dbReference>
<proteinExistence type="predicted"/>
<feature type="chain" id="PRO_5016825203" evidence="1">
    <location>
        <begin position="25"/>
        <end position="284"/>
    </location>
</feature>
<dbReference type="PANTHER" id="PTHR31157">
    <property type="entry name" value="SCP DOMAIN-CONTAINING PROTEIN"/>
    <property type="match status" value="1"/>
</dbReference>
<dbReference type="CDD" id="cd05379">
    <property type="entry name" value="CAP_bacterial"/>
    <property type="match status" value="1"/>
</dbReference>
<feature type="signal peptide" evidence="1">
    <location>
        <begin position="1"/>
        <end position="24"/>
    </location>
</feature>
<evidence type="ECO:0000313" key="4">
    <source>
        <dbReference type="EMBL" id="RBA62306.1"/>
    </source>
</evidence>
<dbReference type="Pfam" id="PF00188">
    <property type="entry name" value="CAP"/>
    <property type="match status" value="1"/>
</dbReference>
<dbReference type="PROSITE" id="PS51257">
    <property type="entry name" value="PROKAR_LIPOPROTEIN"/>
    <property type="match status" value="1"/>
</dbReference>
<keyword evidence="1" id="KW-0732">Signal</keyword>
<organism evidence="4 5">
    <name type="scientific">Stutzerimonas zhaodongensis</name>
    <dbReference type="NCBI Taxonomy" id="1176257"/>
    <lineage>
        <taxon>Bacteria</taxon>
        <taxon>Pseudomonadati</taxon>
        <taxon>Pseudomonadota</taxon>
        <taxon>Gammaproteobacteria</taxon>
        <taxon>Pseudomonadales</taxon>
        <taxon>Pseudomonadaceae</taxon>
        <taxon>Stutzerimonas</taxon>
    </lineage>
</organism>
<evidence type="ECO:0000259" key="2">
    <source>
        <dbReference type="Pfam" id="PF00188"/>
    </source>
</evidence>
<dbReference type="Proteomes" id="UP000252554">
    <property type="component" value="Unassembled WGS sequence"/>
</dbReference>
<reference evidence="3 6" key="2">
    <citation type="submission" date="2021-06" db="EMBL/GenBank/DDBJ databases">
        <title>Microbial metabolic specificity influences pelagic lipid remineralization.</title>
        <authorList>
            <person name="Behrendt L."/>
            <person name="Hunter J.E."/>
            <person name="Alcolombri U."/>
            <person name="Smriga S."/>
            <person name="Mincer T."/>
            <person name="Lowenstein D.P."/>
            <person name="Peaudecerf F.J."/>
            <person name="Fernandez V.I."/>
            <person name="Fredricks H."/>
            <person name="Almblad H."/>
            <person name="Harrison J.J."/>
            <person name="Stocker R."/>
            <person name="Van Mooy B.A.S."/>
        </authorList>
    </citation>
    <scope>NUCLEOTIDE SEQUENCE [LARGE SCALE GENOMIC DNA]</scope>
    <source>
        <strain evidence="3 6">A252</strain>
    </source>
</reference>
<dbReference type="Gene3D" id="3.40.33.10">
    <property type="entry name" value="CAP"/>
    <property type="match status" value="1"/>
</dbReference>
<dbReference type="EMBL" id="CP076683">
    <property type="protein sequence ID" value="QWV19306.1"/>
    <property type="molecule type" value="Genomic_DNA"/>
</dbReference>
<dbReference type="InterPro" id="IPR014044">
    <property type="entry name" value="CAP_dom"/>
</dbReference>
<protein>
    <submittedName>
        <fullName evidence="4">CAP domain-containing protein</fullName>
    </submittedName>
</protein>
<dbReference type="InterPro" id="IPR035940">
    <property type="entry name" value="CAP_sf"/>
</dbReference>
<evidence type="ECO:0000313" key="6">
    <source>
        <dbReference type="Proteomes" id="UP000683436"/>
    </source>
</evidence>
<gene>
    <name evidence="4" type="ORF">DQ403_01585</name>
    <name evidence="3" type="ORF">KQ248_11710</name>
</gene>
<evidence type="ECO:0000256" key="1">
    <source>
        <dbReference type="SAM" id="SignalP"/>
    </source>
</evidence>
<dbReference type="Proteomes" id="UP000683436">
    <property type="component" value="Chromosome"/>
</dbReference>
<evidence type="ECO:0000313" key="3">
    <source>
        <dbReference type="EMBL" id="QWV19306.1"/>
    </source>
</evidence>
<dbReference type="SUPFAM" id="SSF55797">
    <property type="entry name" value="PR-1-like"/>
    <property type="match status" value="1"/>
</dbReference>
<feature type="domain" description="SCP" evidence="2">
    <location>
        <begin position="153"/>
        <end position="280"/>
    </location>
</feature>
<evidence type="ECO:0000313" key="5">
    <source>
        <dbReference type="Proteomes" id="UP000252554"/>
    </source>
</evidence>
<dbReference type="AlphaFoldDB" id="A0A365PZJ2"/>